<organism evidence="1 2">
    <name type="scientific">Funneliformis geosporum</name>
    <dbReference type="NCBI Taxonomy" id="1117311"/>
    <lineage>
        <taxon>Eukaryota</taxon>
        <taxon>Fungi</taxon>
        <taxon>Fungi incertae sedis</taxon>
        <taxon>Mucoromycota</taxon>
        <taxon>Glomeromycotina</taxon>
        <taxon>Glomeromycetes</taxon>
        <taxon>Glomerales</taxon>
        <taxon>Glomeraceae</taxon>
        <taxon>Funneliformis</taxon>
    </lineage>
</organism>
<dbReference type="AlphaFoldDB" id="A0A9W4X8N2"/>
<gene>
    <name evidence="1" type="ORF">FWILDA_LOCUS16537</name>
</gene>
<keyword evidence="2" id="KW-1185">Reference proteome</keyword>
<evidence type="ECO:0000313" key="1">
    <source>
        <dbReference type="EMBL" id="CAI2194360.1"/>
    </source>
</evidence>
<dbReference type="Proteomes" id="UP001153678">
    <property type="component" value="Unassembled WGS sequence"/>
</dbReference>
<comment type="caution">
    <text evidence="1">The sequence shown here is derived from an EMBL/GenBank/DDBJ whole genome shotgun (WGS) entry which is preliminary data.</text>
</comment>
<evidence type="ECO:0000313" key="2">
    <source>
        <dbReference type="Proteomes" id="UP001153678"/>
    </source>
</evidence>
<feature type="non-terminal residue" evidence="1">
    <location>
        <position position="1"/>
    </location>
</feature>
<reference evidence="1" key="1">
    <citation type="submission" date="2022-08" db="EMBL/GenBank/DDBJ databases">
        <authorList>
            <person name="Kallberg Y."/>
            <person name="Tangrot J."/>
            <person name="Rosling A."/>
        </authorList>
    </citation>
    <scope>NUCLEOTIDE SEQUENCE</scope>
    <source>
        <strain evidence="1">Wild A</strain>
    </source>
</reference>
<proteinExistence type="predicted"/>
<accession>A0A9W4X8N2</accession>
<sequence length="54" mass="5989">NVEEDEMIEQVTVKALIPKEIVSTGGTDIGQTPYVNHQIPLNLELDLLLIHHIG</sequence>
<protein>
    <submittedName>
        <fullName evidence="1">3519_t:CDS:1</fullName>
    </submittedName>
</protein>
<name>A0A9W4X8N2_9GLOM</name>
<dbReference type="EMBL" id="CAMKVN010010783">
    <property type="protein sequence ID" value="CAI2194360.1"/>
    <property type="molecule type" value="Genomic_DNA"/>
</dbReference>